<evidence type="ECO:0000313" key="3">
    <source>
        <dbReference type="Proteomes" id="UP001220324"/>
    </source>
</evidence>
<accession>A0AAD6D6U2</accession>
<proteinExistence type="predicted"/>
<sequence length="145" mass="15902">MPQTPLSYQTVTRSHKINDRDHPADGIVAPPHEQLPRYFGKSGPTDADPRKTKKDGGGKGNWGRSGDESQDCGYTFTNARRRSNSSTQGLTDFRTKFETVEPEPVFEEQLHDIPDVAGVNESAATKVESTSSSNDSETDQGGIKY</sequence>
<comment type="caution">
    <text evidence="2">The sequence shown here is derived from an EMBL/GenBank/DDBJ whole genome shotgun (WGS) entry which is preliminary data.</text>
</comment>
<dbReference type="Proteomes" id="UP001220324">
    <property type="component" value="Unassembled WGS sequence"/>
</dbReference>
<feature type="compositionally biased region" description="Polar residues" evidence="1">
    <location>
        <begin position="1"/>
        <end position="12"/>
    </location>
</feature>
<reference evidence="2 3" key="1">
    <citation type="journal article" date="2023" name="IMA Fungus">
        <title>Comparative genomic study of the Penicillium genus elucidates a diverse pangenome and 15 lateral gene transfer events.</title>
        <authorList>
            <person name="Petersen C."/>
            <person name="Sorensen T."/>
            <person name="Nielsen M.R."/>
            <person name="Sondergaard T.E."/>
            <person name="Sorensen J.L."/>
            <person name="Fitzpatrick D.A."/>
            <person name="Frisvad J.C."/>
            <person name="Nielsen K.L."/>
        </authorList>
    </citation>
    <scope>NUCLEOTIDE SEQUENCE [LARGE SCALE GENOMIC DNA]</scope>
    <source>
        <strain evidence="2 3">IBT 35679</strain>
    </source>
</reference>
<dbReference type="EMBL" id="JAQIZZ010000001">
    <property type="protein sequence ID" value="KAJ5556911.1"/>
    <property type="molecule type" value="Genomic_DNA"/>
</dbReference>
<dbReference type="AlphaFoldDB" id="A0AAD6D6U2"/>
<evidence type="ECO:0000256" key="1">
    <source>
        <dbReference type="SAM" id="MobiDB-lite"/>
    </source>
</evidence>
<gene>
    <name evidence="2" type="ORF">N7494_000826</name>
</gene>
<feature type="region of interest" description="Disordered" evidence="1">
    <location>
        <begin position="108"/>
        <end position="145"/>
    </location>
</feature>
<feature type="compositionally biased region" description="Basic and acidic residues" evidence="1">
    <location>
        <begin position="47"/>
        <end position="57"/>
    </location>
</feature>
<name>A0AAD6D6U2_9EURO</name>
<organism evidence="2 3">
    <name type="scientific">Penicillium frequentans</name>
    <dbReference type="NCBI Taxonomy" id="3151616"/>
    <lineage>
        <taxon>Eukaryota</taxon>
        <taxon>Fungi</taxon>
        <taxon>Dikarya</taxon>
        <taxon>Ascomycota</taxon>
        <taxon>Pezizomycotina</taxon>
        <taxon>Eurotiomycetes</taxon>
        <taxon>Eurotiomycetidae</taxon>
        <taxon>Eurotiales</taxon>
        <taxon>Aspergillaceae</taxon>
        <taxon>Penicillium</taxon>
    </lineage>
</organism>
<protein>
    <recommendedName>
        <fullName evidence="4">ATPase-stabilizing factor 15 kDa protein</fullName>
    </recommendedName>
</protein>
<evidence type="ECO:0008006" key="4">
    <source>
        <dbReference type="Google" id="ProtNLM"/>
    </source>
</evidence>
<feature type="region of interest" description="Disordered" evidence="1">
    <location>
        <begin position="1"/>
        <end position="93"/>
    </location>
</feature>
<keyword evidence="3" id="KW-1185">Reference proteome</keyword>
<evidence type="ECO:0000313" key="2">
    <source>
        <dbReference type="EMBL" id="KAJ5556911.1"/>
    </source>
</evidence>